<evidence type="ECO:0000256" key="2">
    <source>
        <dbReference type="SAM" id="MobiDB-lite"/>
    </source>
</evidence>
<dbReference type="Gene3D" id="3.40.50.300">
    <property type="entry name" value="P-loop containing nucleotide triphosphate hydrolases"/>
    <property type="match status" value="1"/>
</dbReference>
<reference evidence="4 5" key="1">
    <citation type="journal article" name="Sci. Rep.">
        <title>Telomere-to-telomere assembled and centromere annotated genomes of the two main subspecies of the button mushroom Agaricus bisporus reveal especially polymorphic chromosome ends.</title>
        <authorList>
            <person name="Sonnenberg A.S.M."/>
            <person name="Sedaghat-Telgerd N."/>
            <person name="Lavrijssen B."/>
            <person name="Ohm R.A."/>
            <person name="Hendrickx P.M."/>
            <person name="Scholtmeijer K."/>
            <person name="Baars J.J.P."/>
            <person name="van Peer A."/>
        </authorList>
    </citation>
    <scope>NUCLEOTIDE SEQUENCE [LARGE SCALE GENOMIC DNA]</scope>
    <source>
        <strain evidence="4 5">H119_p4</strain>
    </source>
</reference>
<dbReference type="AlphaFoldDB" id="A0A8H7EYB7"/>
<dbReference type="InterPro" id="IPR056884">
    <property type="entry name" value="NPHP3-like_N"/>
</dbReference>
<evidence type="ECO:0000313" key="4">
    <source>
        <dbReference type="EMBL" id="KAF7763842.1"/>
    </source>
</evidence>
<dbReference type="Proteomes" id="UP000629468">
    <property type="component" value="Unassembled WGS sequence"/>
</dbReference>
<evidence type="ECO:0000313" key="5">
    <source>
        <dbReference type="Proteomes" id="UP000629468"/>
    </source>
</evidence>
<organism evidence="4 5">
    <name type="scientific">Agaricus bisporus var. burnettii</name>
    <dbReference type="NCBI Taxonomy" id="192524"/>
    <lineage>
        <taxon>Eukaryota</taxon>
        <taxon>Fungi</taxon>
        <taxon>Dikarya</taxon>
        <taxon>Basidiomycota</taxon>
        <taxon>Agaricomycotina</taxon>
        <taxon>Agaricomycetes</taxon>
        <taxon>Agaricomycetidae</taxon>
        <taxon>Agaricales</taxon>
        <taxon>Agaricineae</taxon>
        <taxon>Agaricaceae</taxon>
        <taxon>Agaricus</taxon>
    </lineage>
</organism>
<evidence type="ECO:0000259" key="3">
    <source>
        <dbReference type="Pfam" id="PF24883"/>
    </source>
</evidence>
<dbReference type="SUPFAM" id="SSF52540">
    <property type="entry name" value="P-loop containing nucleoside triphosphate hydrolases"/>
    <property type="match status" value="1"/>
</dbReference>
<feature type="compositionally biased region" description="Polar residues" evidence="2">
    <location>
        <begin position="128"/>
        <end position="140"/>
    </location>
</feature>
<dbReference type="PANTHER" id="PTHR10039">
    <property type="entry name" value="AMELOGENIN"/>
    <property type="match status" value="1"/>
</dbReference>
<dbReference type="InterPro" id="IPR027417">
    <property type="entry name" value="P-loop_NTPase"/>
</dbReference>
<dbReference type="PANTHER" id="PTHR10039:SF14">
    <property type="entry name" value="NACHT DOMAIN-CONTAINING PROTEIN"/>
    <property type="match status" value="1"/>
</dbReference>
<name>A0A8H7EYB7_AGABI</name>
<dbReference type="EMBL" id="JABXXO010000011">
    <property type="protein sequence ID" value="KAF7763842.1"/>
    <property type="molecule type" value="Genomic_DNA"/>
</dbReference>
<evidence type="ECO:0000256" key="1">
    <source>
        <dbReference type="ARBA" id="ARBA00022737"/>
    </source>
</evidence>
<feature type="region of interest" description="Disordered" evidence="2">
    <location>
        <begin position="1"/>
        <end position="48"/>
    </location>
</feature>
<accession>A0A8H7EYB7</accession>
<keyword evidence="1" id="KW-0677">Repeat</keyword>
<feature type="domain" description="Nephrocystin 3-like N-terminal" evidence="3">
    <location>
        <begin position="262"/>
        <end position="408"/>
    </location>
</feature>
<proteinExistence type="predicted"/>
<sequence length="809" mass="89848">MPAFSFHLPRFLRSHRQRSRSPKPSLPDPQDDAAISHSTAFPSRPPSTLCIPGKDMNAMATGASHLSVPGNPVDHQNTTDLLVGDRASEYSNASAQRQPSQASRAVISSGFVPPNATQTPEPHGPGVQQRTSLTSSSNCYTDSVQTQKLLAPPFPPVTPSQQPLDSDPLIYSSQSQHQNPTMFHQAQNFTVMGGNFFAGNVTHNSNDPSSKQFMEKLLEKTIPGAEFDSSARDPPPRCHPGTRLKILDRCLYFIHNCGGMRKMRWVVGAAGVGKSALLQSVVESPKLVVSCHASVFFSINGRDDGTKAVVTISYQLAAKSELYRQLIEREITRDPALLQSSMAKQFFKLIVEPFVHNPQLKCASRILIVVDGLDECKDSRMQLELLRLISDLCIKYPSSPLVWLIASRPEQHITAFFSQSDFAPAFEKEEIVVESDEAREDVERYLRDKLTELKRKALDSVDPRWPEEQDFWKLANAAGGLFAYADTAVRYIGDAIVGSPASQLSDVLNVIDNHPMTDIPPEDHPMALLDALYARILSNVPSKVMVNTRKLLLALAFDLRLKSPGNFILLCNWLGMAPEDVYPALNHLRSVLRVPSRIAAFWKNLELFHKSFMDYISDFHRSGFSHDIKHEARQLMAQCAFRVLNEAPDGVDLGEYDNTIFGTLCRGPGTGDKISLTWPVDEILNSTIAMRLPMYGMAVEAVVDGMESGVPTFQSEFCIRILSTRIEEYSNRFPRGSLRDLVFDGSRRQELMTHGILKQMPLKAIDIFNLLPGELKLQFCRPATTAKNLSDPRNASCQVGGISLFATTH</sequence>
<feature type="compositionally biased region" description="Basic residues" evidence="2">
    <location>
        <begin position="10"/>
        <end position="21"/>
    </location>
</feature>
<comment type="caution">
    <text evidence="4">The sequence shown here is derived from an EMBL/GenBank/DDBJ whole genome shotgun (WGS) entry which is preliminary data.</text>
</comment>
<dbReference type="Pfam" id="PF24883">
    <property type="entry name" value="NPHP3_N"/>
    <property type="match status" value="1"/>
</dbReference>
<protein>
    <recommendedName>
        <fullName evidence="3">Nephrocystin 3-like N-terminal domain-containing protein</fullName>
    </recommendedName>
</protein>
<feature type="region of interest" description="Disordered" evidence="2">
    <location>
        <begin position="110"/>
        <end position="140"/>
    </location>
</feature>
<gene>
    <name evidence="4" type="ORF">Agabi119p4_8379</name>
</gene>